<gene>
    <name evidence="1" type="ORF">ATI14_5789</name>
</gene>
<evidence type="ECO:0000313" key="2">
    <source>
        <dbReference type="Proteomes" id="UP000232891"/>
    </source>
</evidence>
<sequence length="54" mass="6151">MSGSHAISHHERYRSINNHSIAISVLRGMPSFIHRHTHAFRGQLTLATESHFES</sequence>
<comment type="caution">
    <text evidence="1">The sequence shown here is derived from an EMBL/GenBank/DDBJ whole genome shotgun (WGS) entry which is preliminary data.</text>
</comment>
<evidence type="ECO:0000313" key="1">
    <source>
        <dbReference type="EMBL" id="PKA78661.1"/>
    </source>
</evidence>
<keyword evidence="2" id="KW-1185">Reference proteome</keyword>
<organism evidence="1 2">
    <name type="scientific">Pseudomonas tolaasii NCPPB 2192</name>
    <dbReference type="NCBI Taxonomy" id="564423"/>
    <lineage>
        <taxon>Bacteria</taxon>
        <taxon>Pseudomonadati</taxon>
        <taxon>Pseudomonadota</taxon>
        <taxon>Gammaproteobacteria</taxon>
        <taxon>Pseudomonadales</taxon>
        <taxon>Pseudomonadaceae</taxon>
        <taxon>Pseudomonas</taxon>
    </lineage>
</organism>
<accession>A0ABX4QPG4</accession>
<protein>
    <submittedName>
        <fullName evidence="1">Uncharacterized protein</fullName>
    </submittedName>
</protein>
<dbReference type="Proteomes" id="UP000232891">
    <property type="component" value="Unassembled WGS sequence"/>
</dbReference>
<name>A0ABX4QPG4_PSETO</name>
<proteinExistence type="predicted"/>
<reference evidence="1 2" key="1">
    <citation type="submission" date="2017-11" db="EMBL/GenBank/DDBJ databases">
        <title>Genome sequencing of a diverse group of Pseudomonas species.</title>
        <authorList>
            <person name="Loper J."/>
        </authorList>
    </citation>
    <scope>NUCLEOTIDE SEQUENCE [LARGE SCALE GENOMIC DNA]</scope>
    <source>
        <strain evidence="1 2">NCPPB 2192</strain>
    </source>
</reference>
<dbReference type="EMBL" id="PHHD01000001">
    <property type="protein sequence ID" value="PKA78661.1"/>
    <property type="molecule type" value="Genomic_DNA"/>
</dbReference>